<organism evidence="6 7">
    <name type="scientific">Cyanidium caldarium</name>
    <name type="common">Red alga</name>
    <dbReference type="NCBI Taxonomy" id="2771"/>
    <lineage>
        <taxon>Eukaryota</taxon>
        <taxon>Rhodophyta</taxon>
        <taxon>Bangiophyceae</taxon>
        <taxon>Cyanidiales</taxon>
        <taxon>Cyanidiaceae</taxon>
        <taxon>Cyanidium</taxon>
    </lineage>
</organism>
<dbReference type="EMBL" id="JANCYW010000006">
    <property type="protein sequence ID" value="KAK4535777.1"/>
    <property type="molecule type" value="Genomic_DNA"/>
</dbReference>
<gene>
    <name evidence="6" type="ORF">CDCA_CDCA06G1802</name>
</gene>
<evidence type="ECO:0000256" key="2">
    <source>
        <dbReference type="ARBA" id="ARBA00022692"/>
    </source>
</evidence>
<dbReference type="GO" id="GO:0016020">
    <property type="term" value="C:membrane"/>
    <property type="evidence" value="ECO:0007669"/>
    <property type="project" value="UniProtKB-SubCell"/>
</dbReference>
<feature type="transmembrane region" description="Helical" evidence="5">
    <location>
        <begin position="66"/>
        <end position="88"/>
    </location>
</feature>
<sequence>MGRGGLCVADAKLTTFLLLAGNTGIALAGLLVLGVGAWMQQGHALNSYAQYEQVNPLVAGLSSNGWVYIVSGSLLAGIGLLGVVSACLGVHGCGKPCICVYNLLLVLAIVYLLALTVLAWVVYSTTGPGGASAISQNSWRQTVQSKPQFVCAQEQAYSCAGYNSGDCQPGSANPQLCPGQSTGGQCRTAEDEHDNTGCNGPLNQAVQHSWYVAAIVATCGLGLAVFCYVLSCWNVCCTCCGC</sequence>
<comment type="subcellular location">
    <subcellularLocation>
        <location evidence="1">Membrane</location>
        <topology evidence="1">Multi-pass membrane protein</topology>
    </subcellularLocation>
</comment>
<comment type="caution">
    <text evidence="6">The sequence shown here is derived from an EMBL/GenBank/DDBJ whole genome shotgun (WGS) entry which is preliminary data.</text>
</comment>
<evidence type="ECO:0000313" key="7">
    <source>
        <dbReference type="Proteomes" id="UP001301350"/>
    </source>
</evidence>
<evidence type="ECO:0000256" key="4">
    <source>
        <dbReference type="ARBA" id="ARBA00023136"/>
    </source>
</evidence>
<dbReference type="InterPro" id="IPR018499">
    <property type="entry name" value="Tetraspanin/Peripherin"/>
</dbReference>
<reference evidence="6 7" key="1">
    <citation type="submission" date="2022-07" db="EMBL/GenBank/DDBJ databases">
        <title>Genome-wide signatures of adaptation to extreme environments.</title>
        <authorList>
            <person name="Cho C.H."/>
            <person name="Yoon H.S."/>
        </authorList>
    </citation>
    <scope>NUCLEOTIDE SEQUENCE [LARGE SCALE GENOMIC DNA]</scope>
    <source>
        <strain evidence="6 7">DBV 063 E5</strain>
    </source>
</reference>
<evidence type="ECO:0000256" key="3">
    <source>
        <dbReference type="ARBA" id="ARBA00022989"/>
    </source>
</evidence>
<proteinExistence type="predicted"/>
<keyword evidence="4 5" id="KW-0472">Membrane</keyword>
<evidence type="ECO:0000256" key="5">
    <source>
        <dbReference type="SAM" id="Phobius"/>
    </source>
</evidence>
<keyword evidence="2 5" id="KW-0812">Transmembrane</keyword>
<dbReference type="AlphaFoldDB" id="A0AAV9IU32"/>
<evidence type="ECO:0000313" key="6">
    <source>
        <dbReference type="EMBL" id="KAK4535777.1"/>
    </source>
</evidence>
<dbReference type="Proteomes" id="UP001301350">
    <property type="component" value="Unassembled WGS sequence"/>
</dbReference>
<keyword evidence="3 5" id="KW-1133">Transmembrane helix</keyword>
<name>A0AAV9IU32_CYACA</name>
<dbReference type="PRINTS" id="PR00259">
    <property type="entry name" value="TMFOUR"/>
</dbReference>
<feature type="transmembrane region" description="Helical" evidence="5">
    <location>
        <begin position="210"/>
        <end position="230"/>
    </location>
</feature>
<accession>A0AAV9IU32</accession>
<keyword evidence="7" id="KW-1185">Reference proteome</keyword>
<feature type="transmembrane region" description="Helical" evidence="5">
    <location>
        <begin position="16"/>
        <end position="39"/>
    </location>
</feature>
<protein>
    <submittedName>
        <fullName evidence="6">Uncharacterized protein</fullName>
    </submittedName>
</protein>
<evidence type="ECO:0000256" key="1">
    <source>
        <dbReference type="ARBA" id="ARBA00004141"/>
    </source>
</evidence>
<dbReference type="Pfam" id="PF00335">
    <property type="entry name" value="Tetraspanin"/>
    <property type="match status" value="1"/>
</dbReference>
<feature type="transmembrane region" description="Helical" evidence="5">
    <location>
        <begin position="100"/>
        <end position="123"/>
    </location>
</feature>